<protein>
    <submittedName>
        <fullName evidence="2">Uncharacterized protein</fullName>
    </submittedName>
</protein>
<dbReference type="EMBL" id="WWCJ01000011">
    <property type="protein sequence ID" value="MYN03765.1"/>
    <property type="molecule type" value="Genomic_DNA"/>
</dbReference>
<feature type="compositionally biased region" description="Low complexity" evidence="1">
    <location>
        <begin position="83"/>
        <end position="94"/>
    </location>
</feature>
<keyword evidence="3" id="KW-1185">Reference proteome</keyword>
<dbReference type="RefSeq" id="WP_161026732.1">
    <property type="nucleotide sequence ID" value="NZ_WWCJ01000011.1"/>
</dbReference>
<sequence length="180" mass="17495">MNVNAISSSFASQVSANGADKTRQAPPAPPPAGQPPGGGGFVNAIGQALESLGVTDVAAEDKEGAASALGNFLQELMASLHSQGEAKGAQAEGAFRLGGAQDGASGPGRLAEDLQSLAASLQGESEGGEAGSLETSFSSLLEALGADSSAAQGKLAGFLQTLAARLPQSGSSGNLVNTSA</sequence>
<evidence type="ECO:0000313" key="3">
    <source>
        <dbReference type="Proteomes" id="UP000448575"/>
    </source>
</evidence>
<reference evidence="2 3" key="1">
    <citation type="submission" date="2019-12" db="EMBL/GenBank/DDBJ databases">
        <title>Novel species isolated from a subtropical stream in China.</title>
        <authorList>
            <person name="Lu H."/>
        </authorList>
    </citation>
    <scope>NUCLEOTIDE SEQUENCE [LARGE SCALE GENOMIC DNA]</scope>
    <source>
        <strain evidence="2 3">DS3</strain>
    </source>
</reference>
<organism evidence="2 3">
    <name type="scientific">Pseudoduganella guangdongensis</name>
    <dbReference type="NCBI Taxonomy" id="2692179"/>
    <lineage>
        <taxon>Bacteria</taxon>
        <taxon>Pseudomonadati</taxon>
        <taxon>Pseudomonadota</taxon>
        <taxon>Betaproteobacteria</taxon>
        <taxon>Burkholderiales</taxon>
        <taxon>Oxalobacteraceae</taxon>
        <taxon>Telluria group</taxon>
        <taxon>Pseudoduganella</taxon>
    </lineage>
</organism>
<name>A0A6N9HM63_9BURK</name>
<comment type="caution">
    <text evidence="2">The sequence shown here is derived from an EMBL/GenBank/DDBJ whole genome shotgun (WGS) entry which is preliminary data.</text>
</comment>
<feature type="region of interest" description="Disordered" evidence="1">
    <location>
        <begin position="83"/>
        <end position="109"/>
    </location>
</feature>
<accession>A0A6N9HM63</accession>
<feature type="compositionally biased region" description="Polar residues" evidence="1">
    <location>
        <begin position="1"/>
        <end position="16"/>
    </location>
</feature>
<proteinExistence type="predicted"/>
<dbReference type="AlphaFoldDB" id="A0A6N9HM63"/>
<evidence type="ECO:0000313" key="2">
    <source>
        <dbReference type="EMBL" id="MYN03765.1"/>
    </source>
</evidence>
<evidence type="ECO:0000256" key="1">
    <source>
        <dbReference type="SAM" id="MobiDB-lite"/>
    </source>
</evidence>
<gene>
    <name evidence="2" type="ORF">GTP41_16860</name>
</gene>
<feature type="region of interest" description="Disordered" evidence="1">
    <location>
        <begin position="1"/>
        <end position="44"/>
    </location>
</feature>
<dbReference type="Proteomes" id="UP000448575">
    <property type="component" value="Unassembled WGS sequence"/>
</dbReference>